<dbReference type="AlphaFoldDB" id="A0A0D2JQK6"/>
<feature type="signal peptide" evidence="2">
    <location>
        <begin position="1"/>
        <end position="22"/>
    </location>
</feature>
<feature type="compositionally biased region" description="Basic and acidic residues" evidence="1">
    <location>
        <begin position="30"/>
        <end position="48"/>
    </location>
</feature>
<dbReference type="EMBL" id="KK101302">
    <property type="protein sequence ID" value="KIZ01373.1"/>
    <property type="molecule type" value="Genomic_DNA"/>
</dbReference>
<name>A0A0D2JQK6_9CHLO</name>
<evidence type="ECO:0000256" key="1">
    <source>
        <dbReference type="SAM" id="MobiDB-lite"/>
    </source>
</evidence>
<organism evidence="3 4">
    <name type="scientific">Monoraphidium neglectum</name>
    <dbReference type="NCBI Taxonomy" id="145388"/>
    <lineage>
        <taxon>Eukaryota</taxon>
        <taxon>Viridiplantae</taxon>
        <taxon>Chlorophyta</taxon>
        <taxon>core chlorophytes</taxon>
        <taxon>Chlorophyceae</taxon>
        <taxon>CS clade</taxon>
        <taxon>Sphaeropleales</taxon>
        <taxon>Selenastraceae</taxon>
        <taxon>Monoraphidium</taxon>
    </lineage>
</organism>
<proteinExistence type="predicted"/>
<accession>A0A0D2JQK6</accession>
<feature type="compositionally biased region" description="Gly residues" evidence="1">
    <location>
        <begin position="61"/>
        <end position="107"/>
    </location>
</feature>
<dbReference type="Proteomes" id="UP000054498">
    <property type="component" value="Unassembled WGS sequence"/>
</dbReference>
<feature type="compositionally biased region" description="Low complexity" evidence="1">
    <location>
        <begin position="138"/>
        <end position="156"/>
    </location>
</feature>
<gene>
    <name evidence="3" type="ORF">MNEG_6588</name>
</gene>
<keyword evidence="2" id="KW-0732">Signal</keyword>
<keyword evidence="4" id="KW-1185">Reference proteome</keyword>
<feature type="compositionally biased region" description="Basic and acidic residues" evidence="1">
    <location>
        <begin position="109"/>
        <end position="134"/>
    </location>
</feature>
<evidence type="ECO:0000313" key="3">
    <source>
        <dbReference type="EMBL" id="KIZ01373.1"/>
    </source>
</evidence>
<feature type="chain" id="PRO_5002245080" evidence="2">
    <location>
        <begin position="23"/>
        <end position="392"/>
    </location>
</feature>
<dbReference type="GeneID" id="25739464"/>
<sequence length="392" mass="39327">MAIRVATLALLLVLVAPWQAHAAGRILLDGKEGRDDKGGKGGKGKDDQNQFGDWGNFFNNGNGGGGFGQGGFNNGGGRFGQGGFNNGPGRSGQGGFNNGGGRFGQAGGRNDDTRGGSRNDDNRGGSRGFQRYDRQIFSGLVPSSPPSGFGSRRGQGLSADAQRLSQSFATASATSTAQSIVGGGNSYAIAEAIVDTAARGRGSSIATAFASAASLNRGRTADLLSQSASVALARGQVDPFARATASAFTDARRRGSLRNFGLAVADAVSRGGQNGQYAYGKALATAIAGGGDGQQAVAEATAEVFCSGSNSYASAWSSAFAIALNQDQNGCLVLSKARALASASCGGGAFNSFADSEATSKVLGFCGLFPPGAGPQFNFNSANNGASSFGGK</sequence>
<evidence type="ECO:0000256" key="2">
    <source>
        <dbReference type="SAM" id="SignalP"/>
    </source>
</evidence>
<feature type="compositionally biased region" description="Low complexity" evidence="1">
    <location>
        <begin position="49"/>
        <end position="60"/>
    </location>
</feature>
<reference evidence="3 4" key="1">
    <citation type="journal article" date="2013" name="BMC Genomics">
        <title>Reconstruction of the lipid metabolism for the microalga Monoraphidium neglectum from its genome sequence reveals characteristics suitable for biofuel production.</title>
        <authorList>
            <person name="Bogen C."/>
            <person name="Al-Dilaimi A."/>
            <person name="Albersmeier A."/>
            <person name="Wichmann J."/>
            <person name="Grundmann M."/>
            <person name="Rupp O."/>
            <person name="Lauersen K.J."/>
            <person name="Blifernez-Klassen O."/>
            <person name="Kalinowski J."/>
            <person name="Goesmann A."/>
            <person name="Mussgnug J.H."/>
            <person name="Kruse O."/>
        </authorList>
    </citation>
    <scope>NUCLEOTIDE SEQUENCE [LARGE SCALE GENOMIC DNA]</scope>
    <source>
        <strain evidence="3 4">SAG 48.87</strain>
    </source>
</reference>
<dbReference type="OrthoDB" id="549123at2759"/>
<protein>
    <submittedName>
        <fullName evidence="3">Uncharacterized protein</fullName>
    </submittedName>
</protein>
<evidence type="ECO:0000313" key="4">
    <source>
        <dbReference type="Proteomes" id="UP000054498"/>
    </source>
</evidence>
<dbReference type="KEGG" id="mng:MNEG_6588"/>
<feature type="region of interest" description="Disordered" evidence="1">
    <location>
        <begin position="30"/>
        <end position="160"/>
    </location>
</feature>
<dbReference type="RefSeq" id="XP_013900392.1">
    <property type="nucleotide sequence ID" value="XM_014044938.1"/>
</dbReference>